<dbReference type="OrthoDB" id="8937888at2"/>
<gene>
    <name evidence="2" type="ORF">PAN31108_01459</name>
</gene>
<keyword evidence="3" id="KW-1185">Reference proteome</keyword>
<dbReference type="Pfam" id="PF13471">
    <property type="entry name" value="Transglut_core3"/>
    <property type="match status" value="1"/>
</dbReference>
<dbReference type="Proteomes" id="UP000406256">
    <property type="component" value="Unassembled WGS sequence"/>
</dbReference>
<evidence type="ECO:0000313" key="2">
    <source>
        <dbReference type="EMBL" id="VVD87586.1"/>
    </source>
</evidence>
<dbReference type="InterPro" id="IPR053521">
    <property type="entry name" value="McjB-like"/>
</dbReference>
<dbReference type="AlphaFoldDB" id="A0A5E4THU3"/>
<protein>
    <recommendedName>
        <fullName evidence="1">Microcin J25-processing protein McjB C-terminal domain-containing protein</fullName>
    </recommendedName>
</protein>
<sequence>MPDVADSMRIGTGACADAPVFRHLASDVHVVGIDAHVVVLKLAHDRYFNLSYAHSQALRRLIGWRHEPQVVSGTLPAMQDVFDAQGLLAPGPRDTPDPRYATHDMTPRLGFDAWLIMPGDLGIDVRKRDVARAGYWLWQAQRITRKARMAGVIDRVNHAQQTRHTHYGLPGDYAPYVAAMHRAALLYPQCTPCLPWYAALAMWCAHDGLRVQLVVGVQRQPFYAHAWAEAQGRVIGDDPRRREQLAVIYETPA</sequence>
<dbReference type="InterPro" id="IPR032708">
    <property type="entry name" value="McjB_C"/>
</dbReference>
<dbReference type="EMBL" id="CABPSB010000003">
    <property type="protein sequence ID" value="VVD87586.1"/>
    <property type="molecule type" value="Genomic_DNA"/>
</dbReference>
<evidence type="ECO:0000259" key="1">
    <source>
        <dbReference type="Pfam" id="PF13471"/>
    </source>
</evidence>
<evidence type="ECO:0000313" key="3">
    <source>
        <dbReference type="Proteomes" id="UP000406256"/>
    </source>
</evidence>
<accession>A0A5E4THU3</accession>
<proteinExistence type="predicted"/>
<organism evidence="2 3">
    <name type="scientific">Pandoraea anhela</name>
    <dbReference type="NCBI Taxonomy" id="2508295"/>
    <lineage>
        <taxon>Bacteria</taxon>
        <taxon>Pseudomonadati</taxon>
        <taxon>Pseudomonadota</taxon>
        <taxon>Betaproteobacteria</taxon>
        <taxon>Burkholderiales</taxon>
        <taxon>Burkholderiaceae</taxon>
        <taxon>Pandoraea</taxon>
    </lineage>
</organism>
<feature type="domain" description="Microcin J25-processing protein McjB C-terminal" evidence="1">
    <location>
        <begin position="162"/>
        <end position="249"/>
    </location>
</feature>
<reference evidence="2 3" key="1">
    <citation type="submission" date="2019-08" db="EMBL/GenBank/DDBJ databases">
        <authorList>
            <person name="Peeters C."/>
        </authorList>
    </citation>
    <scope>NUCLEOTIDE SEQUENCE [LARGE SCALE GENOMIC DNA]</scope>
    <source>
        <strain evidence="2 3">LMG 31108</strain>
    </source>
</reference>
<name>A0A5E4THU3_9BURK</name>
<dbReference type="NCBIfam" id="NF033537">
    <property type="entry name" value="lasso_biosyn_B2"/>
    <property type="match status" value="1"/>
</dbReference>